<dbReference type="InterPro" id="IPR020084">
    <property type="entry name" value="NUDIX_hydrolase_CS"/>
</dbReference>
<keyword evidence="9" id="KW-0234">DNA repair</keyword>
<evidence type="ECO:0000256" key="4">
    <source>
        <dbReference type="ARBA" id="ARBA00022705"/>
    </source>
</evidence>
<dbReference type="RefSeq" id="WP_337338135.1">
    <property type="nucleotide sequence ID" value="NZ_JBBDGL010000002.1"/>
</dbReference>
<evidence type="ECO:0000256" key="10">
    <source>
        <dbReference type="ARBA" id="ARBA00035861"/>
    </source>
</evidence>
<evidence type="ECO:0000313" key="14">
    <source>
        <dbReference type="EMBL" id="MEJ1155714.1"/>
    </source>
</evidence>
<feature type="domain" description="Nudix hydrolase" evidence="13">
    <location>
        <begin position="6"/>
        <end position="131"/>
    </location>
</feature>
<evidence type="ECO:0000256" key="9">
    <source>
        <dbReference type="ARBA" id="ARBA00023204"/>
    </source>
</evidence>
<dbReference type="Pfam" id="PF00293">
    <property type="entry name" value="NUDIX"/>
    <property type="match status" value="1"/>
</dbReference>
<evidence type="ECO:0000256" key="6">
    <source>
        <dbReference type="ARBA" id="ARBA00022763"/>
    </source>
</evidence>
<evidence type="ECO:0000259" key="13">
    <source>
        <dbReference type="PROSITE" id="PS51462"/>
    </source>
</evidence>
<keyword evidence="3" id="KW-0515">Mutator protein</keyword>
<dbReference type="Gene3D" id="3.90.79.10">
    <property type="entry name" value="Nucleoside Triphosphate Pyrophosphohydrolase"/>
    <property type="match status" value="1"/>
</dbReference>
<comment type="caution">
    <text evidence="14">The sequence shown here is derived from an EMBL/GenBank/DDBJ whole genome shotgun (WGS) entry which is preliminary data.</text>
</comment>
<dbReference type="CDD" id="cd03425">
    <property type="entry name" value="NUDIX_MutT_NudA_like"/>
    <property type="match status" value="1"/>
</dbReference>
<proteinExistence type="inferred from homology"/>
<evidence type="ECO:0000256" key="11">
    <source>
        <dbReference type="ARBA" id="ARBA00038905"/>
    </source>
</evidence>
<keyword evidence="15" id="KW-1185">Reference proteome</keyword>
<evidence type="ECO:0000256" key="8">
    <source>
        <dbReference type="ARBA" id="ARBA00022842"/>
    </source>
</evidence>
<evidence type="ECO:0000256" key="2">
    <source>
        <dbReference type="ARBA" id="ARBA00005582"/>
    </source>
</evidence>
<keyword evidence="6" id="KW-0227">DNA damage</keyword>
<name>A0ABU8LTY1_9MICO</name>
<comment type="cofactor">
    <cofactor evidence="1">
        <name>Mg(2+)</name>
        <dbReference type="ChEBI" id="CHEBI:18420"/>
    </cofactor>
</comment>
<dbReference type="PROSITE" id="PS51462">
    <property type="entry name" value="NUDIX"/>
    <property type="match status" value="1"/>
</dbReference>
<dbReference type="Proteomes" id="UP001368654">
    <property type="component" value="Unassembled WGS sequence"/>
</dbReference>
<keyword evidence="7 12" id="KW-0378">Hydrolase</keyword>
<dbReference type="EMBL" id="JBBDGL010000002">
    <property type="protein sequence ID" value="MEJ1155714.1"/>
    <property type="molecule type" value="Genomic_DNA"/>
</dbReference>
<dbReference type="PANTHER" id="PTHR47707">
    <property type="entry name" value="8-OXO-DGTP DIPHOSPHATASE"/>
    <property type="match status" value="1"/>
</dbReference>
<dbReference type="InterPro" id="IPR047127">
    <property type="entry name" value="MutT-like"/>
</dbReference>
<dbReference type="PANTHER" id="PTHR47707:SF1">
    <property type="entry name" value="NUDIX HYDROLASE FAMILY PROTEIN"/>
    <property type="match status" value="1"/>
</dbReference>
<sequence>MTDSLPVLEVVAAVIEHEGMLLVCRRAEGRSAAGRWEFPGGKIEQGETPAQALIREIREELGVGITISGHLTTNDTVVSGRTIRLTCLRAALNDAVPVASTDHDALEWLAPGRLSGRRWAEPDLPAVSLLTNAAASGTPAR</sequence>
<dbReference type="InterPro" id="IPR015797">
    <property type="entry name" value="NUDIX_hydrolase-like_dom_sf"/>
</dbReference>
<dbReference type="InterPro" id="IPR020476">
    <property type="entry name" value="Nudix_hydrolase"/>
</dbReference>
<keyword evidence="8" id="KW-0460">Magnesium</keyword>
<dbReference type="InterPro" id="IPR000086">
    <property type="entry name" value="NUDIX_hydrolase_dom"/>
</dbReference>
<reference evidence="14 15" key="1">
    <citation type="submission" date="2024-02" db="EMBL/GenBank/DDBJ databases">
        <authorList>
            <person name="Saticioglu I.B."/>
        </authorList>
    </citation>
    <scope>NUCLEOTIDE SEQUENCE [LARGE SCALE GENOMIC DNA]</scope>
    <source>
        <strain evidence="14 15">Mu-86</strain>
    </source>
</reference>
<dbReference type="SUPFAM" id="SSF55811">
    <property type="entry name" value="Nudix"/>
    <property type="match status" value="1"/>
</dbReference>
<dbReference type="PROSITE" id="PS00893">
    <property type="entry name" value="NUDIX_BOX"/>
    <property type="match status" value="1"/>
</dbReference>
<organism evidence="14 15">
    <name type="scientific">Microbacterium marmarense</name>
    <dbReference type="NCBI Taxonomy" id="3122051"/>
    <lineage>
        <taxon>Bacteria</taxon>
        <taxon>Bacillati</taxon>
        <taxon>Actinomycetota</taxon>
        <taxon>Actinomycetes</taxon>
        <taxon>Micrococcales</taxon>
        <taxon>Microbacteriaceae</taxon>
        <taxon>Microbacterium</taxon>
    </lineage>
</organism>
<comment type="catalytic activity">
    <reaction evidence="10">
        <text>8-oxo-dGTP + H2O = 8-oxo-dGMP + diphosphate + H(+)</text>
        <dbReference type="Rhea" id="RHEA:31575"/>
        <dbReference type="ChEBI" id="CHEBI:15377"/>
        <dbReference type="ChEBI" id="CHEBI:15378"/>
        <dbReference type="ChEBI" id="CHEBI:33019"/>
        <dbReference type="ChEBI" id="CHEBI:63224"/>
        <dbReference type="ChEBI" id="CHEBI:77896"/>
        <dbReference type="EC" id="3.6.1.55"/>
    </reaction>
</comment>
<evidence type="ECO:0000256" key="7">
    <source>
        <dbReference type="ARBA" id="ARBA00022801"/>
    </source>
</evidence>
<evidence type="ECO:0000256" key="12">
    <source>
        <dbReference type="RuleBase" id="RU003476"/>
    </source>
</evidence>
<accession>A0ABU8LTY1</accession>
<gene>
    <name evidence="14" type="ORF">WDU96_08915</name>
</gene>
<keyword evidence="4" id="KW-0235">DNA replication</keyword>
<keyword evidence="5" id="KW-0479">Metal-binding</keyword>
<evidence type="ECO:0000256" key="1">
    <source>
        <dbReference type="ARBA" id="ARBA00001946"/>
    </source>
</evidence>
<dbReference type="EC" id="3.6.1.55" evidence="11"/>
<evidence type="ECO:0000256" key="3">
    <source>
        <dbReference type="ARBA" id="ARBA00022457"/>
    </source>
</evidence>
<protein>
    <recommendedName>
        <fullName evidence="11">8-oxo-dGTP diphosphatase</fullName>
        <ecNumber evidence="11">3.6.1.55</ecNumber>
    </recommendedName>
</protein>
<dbReference type="GO" id="GO:0016787">
    <property type="term" value="F:hydrolase activity"/>
    <property type="evidence" value="ECO:0007669"/>
    <property type="project" value="UniProtKB-KW"/>
</dbReference>
<evidence type="ECO:0000256" key="5">
    <source>
        <dbReference type="ARBA" id="ARBA00022723"/>
    </source>
</evidence>
<dbReference type="PRINTS" id="PR00502">
    <property type="entry name" value="NUDIXFAMILY"/>
</dbReference>
<comment type="similarity">
    <text evidence="2 12">Belongs to the Nudix hydrolase family.</text>
</comment>
<evidence type="ECO:0000313" key="15">
    <source>
        <dbReference type="Proteomes" id="UP001368654"/>
    </source>
</evidence>